<dbReference type="PROSITE" id="PS01063">
    <property type="entry name" value="SIGMA70_ECF"/>
    <property type="match status" value="1"/>
</dbReference>
<feature type="domain" description="RNA polymerase sigma-70 region 2" evidence="7">
    <location>
        <begin position="15"/>
        <end position="80"/>
    </location>
</feature>
<dbReference type="GO" id="GO:0016987">
    <property type="term" value="F:sigma factor activity"/>
    <property type="evidence" value="ECO:0007669"/>
    <property type="project" value="UniProtKB-KW"/>
</dbReference>
<dbReference type="AlphaFoldDB" id="A0A107JJV2"/>
<dbReference type="NCBIfam" id="TIGR02937">
    <property type="entry name" value="sigma70-ECF"/>
    <property type="match status" value="1"/>
</dbReference>
<dbReference type="EMBL" id="LOXM01000009">
    <property type="protein sequence ID" value="KVG76551.1"/>
    <property type="molecule type" value="Genomic_DNA"/>
</dbReference>
<keyword evidence="5 6" id="KW-0804">Transcription</keyword>
<dbReference type="CDD" id="cd06171">
    <property type="entry name" value="Sigma70_r4"/>
    <property type="match status" value="1"/>
</dbReference>
<dbReference type="PANTHER" id="PTHR43133">
    <property type="entry name" value="RNA POLYMERASE ECF-TYPE SIGMA FACTO"/>
    <property type="match status" value="1"/>
</dbReference>
<feature type="domain" description="RNA polymerase sigma factor 70 region 4 type 2" evidence="8">
    <location>
        <begin position="115"/>
        <end position="167"/>
    </location>
</feature>
<protein>
    <recommendedName>
        <fullName evidence="6">RNA polymerase sigma factor</fullName>
    </recommendedName>
</protein>
<dbReference type="InterPro" id="IPR013324">
    <property type="entry name" value="RNA_pol_sigma_r3/r4-like"/>
</dbReference>
<dbReference type="GO" id="GO:0006352">
    <property type="term" value="P:DNA-templated transcription initiation"/>
    <property type="evidence" value="ECO:0007669"/>
    <property type="project" value="InterPro"/>
</dbReference>
<evidence type="ECO:0000313" key="10">
    <source>
        <dbReference type="Proteomes" id="UP000064029"/>
    </source>
</evidence>
<dbReference type="Pfam" id="PF04542">
    <property type="entry name" value="Sigma70_r2"/>
    <property type="match status" value="1"/>
</dbReference>
<evidence type="ECO:0000259" key="8">
    <source>
        <dbReference type="Pfam" id="PF08281"/>
    </source>
</evidence>
<evidence type="ECO:0000256" key="3">
    <source>
        <dbReference type="ARBA" id="ARBA00023082"/>
    </source>
</evidence>
<dbReference type="Pfam" id="PF08281">
    <property type="entry name" value="Sigma70_r4_2"/>
    <property type="match status" value="1"/>
</dbReference>
<dbReference type="Gene3D" id="1.10.10.10">
    <property type="entry name" value="Winged helix-like DNA-binding domain superfamily/Winged helix DNA-binding domain"/>
    <property type="match status" value="1"/>
</dbReference>
<dbReference type="PANTHER" id="PTHR43133:SF25">
    <property type="entry name" value="RNA POLYMERASE SIGMA FACTOR RFAY-RELATED"/>
    <property type="match status" value="1"/>
</dbReference>
<comment type="caution">
    <text evidence="9">The sequence shown here is derived from an EMBL/GenBank/DDBJ whole genome shotgun (WGS) entry which is preliminary data.</text>
</comment>
<dbReference type="Proteomes" id="UP000064029">
    <property type="component" value="Unassembled WGS sequence"/>
</dbReference>
<evidence type="ECO:0000259" key="7">
    <source>
        <dbReference type="Pfam" id="PF04542"/>
    </source>
</evidence>
<reference evidence="9 10" key="1">
    <citation type="submission" date="2015-11" db="EMBL/GenBank/DDBJ databases">
        <title>Expanding the genomic diversity of Burkholderia species for the development of highly accurate diagnostics.</title>
        <authorList>
            <person name="Sahl J."/>
            <person name="Keim P."/>
            <person name="Wagner D."/>
        </authorList>
    </citation>
    <scope>NUCLEOTIDE SEQUENCE [LARGE SCALE GENOMIC DNA]</scope>
    <source>
        <strain evidence="9 10">MSMB2036</strain>
    </source>
</reference>
<dbReference type="Gene3D" id="1.10.1740.10">
    <property type="match status" value="1"/>
</dbReference>
<dbReference type="InterPro" id="IPR013325">
    <property type="entry name" value="RNA_pol_sigma_r2"/>
</dbReference>
<dbReference type="SUPFAM" id="SSF88659">
    <property type="entry name" value="Sigma3 and sigma4 domains of RNA polymerase sigma factors"/>
    <property type="match status" value="1"/>
</dbReference>
<organism evidence="9 10">
    <name type="scientific">Burkholderia ubonensis</name>
    <dbReference type="NCBI Taxonomy" id="101571"/>
    <lineage>
        <taxon>Bacteria</taxon>
        <taxon>Pseudomonadati</taxon>
        <taxon>Pseudomonadota</taxon>
        <taxon>Betaproteobacteria</taxon>
        <taxon>Burkholderiales</taxon>
        <taxon>Burkholderiaceae</taxon>
        <taxon>Burkholderia</taxon>
        <taxon>Burkholderia cepacia complex</taxon>
    </lineage>
</organism>
<dbReference type="GO" id="GO:0003677">
    <property type="term" value="F:DNA binding"/>
    <property type="evidence" value="ECO:0007669"/>
    <property type="project" value="UniProtKB-KW"/>
</dbReference>
<evidence type="ECO:0000256" key="2">
    <source>
        <dbReference type="ARBA" id="ARBA00023015"/>
    </source>
</evidence>
<dbReference type="InterPro" id="IPR036388">
    <property type="entry name" value="WH-like_DNA-bd_sf"/>
</dbReference>
<dbReference type="InterPro" id="IPR000838">
    <property type="entry name" value="RNA_pol_sigma70_ECF_CS"/>
</dbReference>
<comment type="similarity">
    <text evidence="1 6">Belongs to the sigma-70 factor family. ECF subfamily.</text>
</comment>
<dbReference type="OrthoDB" id="9797134at2"/>
<keyword evidence="4 6" id="KW-0238">DNA-binding</keyword>
<dbReference type="InterPro" id="IPR039425">
    <property type="entry name" value="RNA_pol_sigma-70-like"/>
</dbReference>
<sequence length="178" mass="20358">MDEQTSVRRFDALMSPHMHAAYNVARWLARNDQDAQDIVQEAYVRAFRFIDRFDGDDARAWLLSIVRNVFFTWYRQNRRRTAESLSLDDDGAAPELSDDGCLSPETLLMRAQDRRQVVKALESLSVEHREVVVLREIEGFSYKEIASIVGVPIGTVMSRLGRGRRQLAAILVNMGQEA</sequence>
<dbReference type="InterPro" id="IPR014284">
    <property type="entry name" value="RNA_pol_sigma-70_dom"/>
</dbReference>
<proteinExistence type="inferred from homology"/>
<accession>A0A107JJV2</accession>
<evidence type="ECO:0000256" key="6">
    <source>
        <dbReference type="RuleBase" id="RU000716"/>
    </source>
</evidence>
<evidence type="ECO:0000256" key="5">
    <source>
        <dbReference type="ARBA" id="ARBA00023163"/>
    </source>
</evidence>
<evidence type="ECO:0000256" key="1">
    <source>
        <dbReference type="ARBA" id="ARBA00010641"/>
    </source>
</evidence>
<dbReference type="InterPro" id="IPR007627">
    <property type="entry name" value="RNA_pol_sigma70_r2"/>
</dbReference>
<evidence type="ECO:0000313" key="9">
    <source>
        <dbReference type="EMBL" id="KVG76551.1"/>
    </source>
</evidence>
<gene>
    <name evidence="9" type="ORF">WJ33_12725</name>
</gene>
<dbReference type="RefSeq" id="WP_059748812.1">
    <property type="nucleotide sequence ID" value="NZ_CP013416.1"/>
</dbReference>
<evidence type="ECO:0000256" key="4">
    <source>
        <dbReference type="ARBA" id="ARBA00023125"/>
    </source>
</evidence>
<name>A0A107JJV2_9BURK</name>
<dbReference type="SUPFAM" id="SSF88946">
    <property type="entry name" value="Sigma2 domain of RNA polymerase sigma factors"/>
    <property type="match status" value="1"/>
</dbReference>
<keyword evidence="3 6" id="KW-0731">Sigma factor</keyword>
<dbReference type="InterPro" id="IPR013249">
    <property type="entry name" value="RNA_pol_sigma70_r4_t2"/>
</dbReference>
<keyword evidence="2 6" id="KW-0805">Transcription regulation</keyword>